<accession>A0A2J5NQT1</accession>
<gene>
    <name evidence="1" type="ORF">CWN49_36110</name>
</gene>
<protein>
    <submittedName>
        <fullName evidence="1">Diacylglycerol kinase</fullName>
    </submittedName>
</protein>
<keyword evidence="1" id="KW-0808">Transferase</keyword>
<name>A0A2J5NQT1_9ENTR</name>
<comment type="caution">
    <text evidence="1">The sequence shown here is derived from an EMBL/GenBank/DDBJ whole genome shotgun (WGS) entry which is preliminary data.</text>
</comment>
<keyword evidence="1" id="KW-0418">Kinase</keyword>
<evidence type="ECO:0000313" key="1">
    <source>
        <dbReference type="EMBL" id="PLO55802.1"/>
    </source>
</evidence>
<dbReference type="Proteomes" id="UP000234667">
    <property type="component" value="Unassembled WGS sequence"/>
</dbReference>
<sequence>VLLAIIIALIAWGTLLWANYR</sequence>
<reference evidence="1 2" key="2">
    <citation type="submission" date="2018-01" db="EMBL/GenBank/DDBJ databases">
        <title>Genomic study of Klebsiella pneumoniae.</title>
        <authorList>
            <person name="Yang Y."/>
            <person name="Bicalho R."/>
        </authorList>
    </citation>
    <scope>NUCLEOTIDE SEQUENCE [LARGE SCALE GENOMIC DNA]</scope>
    <source>
        <strain evidence="1 2">A10</strain>
    </source>
</reference>
<dbReference type="EMBL" id="PIDR01002128">
    <property type="protein sequence ID" value="PLO55802.1"/>
    <property type="molecule type" value="Genomic_DNA"/>
</dbReference>
<dbReference type="GO" id="GO:0016301">
    <property type="term" value="F:kinase activity"/>
    <property type="evidence" value="ECO:0007669"/>
    <property type="project" value="UniProtKB-KW"/>
</dbReference>
<dbReference type="AlphaFoldDB" id="A0A2J5NQT1"/>
<proteinExistence type="predicted"/>
<feature type="non-terminal residue" evidence="1">
    <location>
        <position position="1"/>
    </location>
</feature>
<evidence type="ECO:0000313" key="2">
    <source>
        <dbReference type="Proteomes" id="UP000234667"/>
    </source>
</evidence>
<reference evidence="1 2" key="1">
    <citation type="submission" date="2017-11" db="EMBL/GenBank/DDBJ databases">
        <authorList>
            <person name="Han C.G."/>
        </authorList>
    </citation>
    <scope>NUCLEOTIDE SEQUENCE [LARGE SCALE GENOMIC DNA]</scope>
    <source>
        <strain evidence="1 2">A10</strain>
    </source>
</reference>
<organism evidence="1 2">
    <name type="scientific">Klebsiella michiganensis</name>
    <dbReference type="NCBI Taxonomy" id="1134687"/>
    <lineage>
        <taxon>Bacteria</taxon>
        <taxon>Pseudomonadati</taxon>
        <taxon>Pseudomonadota</taxon>
        <taxon>Gammaproteobacteria</taxon>
        <taxon>Enterobacterales</taxon>
        <taxon>Enterobacteriaceae</taxon>
        <taxon>Klebsiella/Raoultella group</taxon>
        <taxon>Klebsiella</taxon>
    </lineage>
</organism>